<evidence type="ECO:0000313" key="5">
    <source>
        <dbReference type="Proteomes" id="UP001206925"/>
    </source>
</evidence>
<feature type="compositionally biased region" description="Pro residues" evidence="2">
    <location>
        <begin position="145"/>
        <end position="156"/>
    </location>
</feature>
<evidence type="ECO:0000313" key="4">
    <source>
        <dbReference type="EMBL" id="KAI7733398.1"/>
    </source>
</evidence>
<dbReference type="InterPro" id="IPR042201">
    <property type="entry name" value="FH2_Formin_sf"/>
</dbReference>
<comment type="similarity">
    <text evidence="1">Belongs to the formin-like family. Class-II subfamily.</text>
</comment>
<feature type="non-terminal residue" evidence="4">
    <location>
        <position position="1"/>
    </location>
</feature>
<feature type="compositionally biased region" description="Pro residues" evidence="2">
    <location>
        <begin position="202"/>
        <end position="212"/>
    </location>
</feature>
<feature type="compositionally biased region" description="Pro residues" evidence="2">
    <location>
        <begin position="299"/>
        <end position="345"/>
    </location>
</feature>
<feature type="compositionally biased region" description="Pro residues" evidence="2">
    <location>
        <begin position="244"/>
        <end position="254"/>
    </location>
</feature>
<organism evidence="4 5">
    <name type="scientific">Ambrosia artemisiifolia</name>
    <name type="common">Common ragweed</name>
    <dbReference type="NCBI Taxonomy" id="4212"/>
    <lineage>
        <taxon>Eukaryota</taxon>
        <taxon>Viridiplantae</taxon>
        <taxon>Streptophyta</taxon>
        <taxon>Embryophyta</taxon>
        <taxon>Tracheophyta</taxon>
        <taxon>Spermatophyta</taxon>
        <taxon>Magnoliopsida</taxon>
        <taxon>eudicotyledons</taxon>
        <taxon>Gunneridae</taxon>
        <taxon>Pentapetalae</taxon>
        <taxon>asterids</taxon>
        <taxon>campanulids</taxon>
        <taxon>Asterales</taxon>
        <taxon>Asteraceae</taxon>
        <taxon>Asteroideae</taxon>
        <taxon>Heliantheae alliance</taxon>
        <taxon>Heliantheae</taxon>
        <taxon>Ambrosia</taxon>
    </lineage>
</organism>
<dbReference type="Pfam" id="PF02181">
    <property type="entry name" value="FH2"/>
    <property type="match status" value="1"/>
</dbReference>
<feature type="region of interest" description="Disordered" evidence="2">
    <location>
        <begin position="421"/>
        <end position="441"/>
    </location>
</feature>
<dbReference type="SUPFAM" id="SSF101447">
    <property type="entry name" value="Formin homology 2 domain (FH2 domain)"/>
    <property type="match status" value="1"/>
</dbReference>
<feature type="domain" description="FH2" evidence="3">
    <location>
        <begin position="369"/>
        <end position="518"/>
    </location>
</feature>
<dbReference type="PANTHER" id="PTHR45733:SF33">
    <property type="entry name" value="FORMIN-LIKE PROTEIN"/>
    <property type="match status" value="1"/>
</dbReference>
<dbReference type="PROSITE" id="PS51444">
    <property type="entry name" value="FH2"/>
    <property type="match status" value="1"/>
</dbReference>
<feature type="region of interest" description="Disordered" evidence="2">
    <location>
        <begin position="1"/>
        <end position="366"/>
    </location>
</feature>
<dbReference type="InterPro" id="IPR015425">
    <property type="entry name" value="FH2_Formin"/>
</dbReference>
<feature type="compositionally biased region" description="Polar residues" evidence="2">
    <location>
        <begin position="174"/>
        <end position="183"/>
    </location>
</feature>
<feature type="non-terminal residue" evidence="4">
    <location>
        <position position="518"/>
    </location>
</feature>
<keyword evidence="5" id="KW-1185">Reference proteome</keyword>
<feature type="compositionally biased region" description="Low complexity" evidence="2">
    <location>
        <begin position="426"/>
        <end position="438"/>
    </location>
</feature>
<dbReference type="AlphaFoldDB" id="A0AAD5C0Y8"/>
<sequence length="518" mass="54725">DKERIGPLENDPVSPIHLAQEKPVNSQTPLDSSTSSTSSSTSMPPDNLSTQEPVHPYLIGKHVPGDKESPLSKSDQPSPRLKDINTKAGPSRHVSSPGGRRSTSSREEQSSAPQTPRTPGGSLISPPPSPPTPPLREKIGTGTPPQSPTRPTPPSQEKPDMKSGPTPPPIAPTKENTILSPSQPVAPPPATAPTKEKTTRPPSRPISPPPTTEPAKEKITLPPSTPVFPPPPTTPTKEKTIPPQSQPVSPPPTTAPIKEKPDTKTGSYTPTPPPPALPPPPPTISLKETPTVIGGSTLQPPPPAGPPSLVPPPPPPPAPSSSKPTPPPPPPQVPGRGIPPPPPPSRGAGLPGAPAPPPPLGRGRGLSLQLSKNQNAKKLKPLHWLKLTRAVQGSLWAETSKSGEAVRTPEIDLSELENLFSATNPNSDKGNAKSASKANKPEKIQLIDHRRAYNCEIMLSQVKLPLHELMDYVLALDESALGVDQVENLIKFCPTKEEMELLKGYKGEKDMLGKCEQV</sequence>
<feature type="compositionally biased region" description="Pro residues" evidence="2">
    <location>
        <begin position="270"/>
        <end position="283"/>
    </location>
</feature>
<feature type="compositionally biased region" description="Low complexity" evidence="2">
    <location>
        <begin position="32"/>
        <end position="42"/>
    </location>
</feature>
<comment type="caution">
    <text evidence="4">The sequence shown here is derived from an EMBL/GenBank/DDBJ whole genome shotgun (WGS) entry which is preliminary data.</text>
</comment>
<gene>
    <name evidence="4" type="ORF">M8C21_021337</name>
</gene>
<reference evidence="4" key="1">
    <citation type="submission" date="2022-06" db="EMBL/GenBank/DDBJ databases">
        <title>Uncovering the hologenomic basis of an extraordinary plant invasion.</title>
        <authorList>
            <person name="Bieker V.C."/>
            <person name="Martin M.D."/>
            <person name="Gilbert T."/>
            <person name="Hodgins K."/>
            <person name="Battlay P."/>
            <person name="Petersen B."/>
            <person name="Wilson J."/>
        </authorList>
    </citation>
    <scope>NUCLEOTIDE SEQUENCE</scope>
    <source>
        <strain evidence="4">AA19_3_7</strain>
        <tissue evidence="4">Leaf</tissue>
    </source>
</reference>
<feature type="compositionally biased region" description="Polar residues" evidence="2">
    <location>
        <begin position="43"/>
        <end position="52"/>
    </location>
</feature>
<dbReference type="PANTHER" id="PTHR45733">
    <property type="entry name" value="FORMIN-J"/>
    <property type="match status" value="1"/>
</dbReference>
<name>A0AAD5C0Y8_AMBAR</name>
<protein>
    <recommendedName>
        <fullName evidence="3">FH2 domain-containing protein</fullName>
    </recommendedName>
</protein>
<proteinExistence type="inferred from homology"/>
<evidence type="ECO:0000256" key="2">
    <source>
        <dbReference type="SAM" id="MobiDB-lite"/>
    </source>
</evidence>
<accession>A0AAD5C0Y8</accession>
<feature type="compositionally biased region" description="Pro residues" evidence="2">
    <location>
        <begin position="223"/>
        <end position="234"/>
    </location>
</feature>
<dbReference type="Gene3D" id="1.20.58.2220">
    <property type="entry name" value="Formin, FH2 domain"/>
    <property type="match status" value="1"/>
</dbReference>
<dbReference type="InterPro" id="IPR051144">
    <property type="entry name" value="Formin_homology_domain"/>
</dbReference>
<evidence type="ECO:0000259" key="3">
    <source>
        <dbReference type="PROSITE" id="PS51444"/>
    </source>
</evidence>
<evidence type="ECO:0000256" key="1">
    <source>
        <dbReference type="ARBA" id="ARBA00006468"/>
    </source>
</evidence>
<dbReference type="Proteomes" id="UP001206925">
    <property type="component" value="Unassembled WGS sequence"/>
</dbReference>
<dbReference type="EMBL" id="JAMZMK010010007">
    <property type="protein sequence ID" value="KAI7733398.1"/>
    <property type="molecule type" value="Genomic_DNA"/>
</dbReference>
<feature type="compositionally biased region" description="Pro residues" evidence="2">
    <location>
        <begin position="125"/>
        <end position="134"/>
    </location>
</feature>